<accession>A0ACB6RUM4</accession>
<dbReference type="EMBL" id="MU006728">
    <property type="protein sequence ID" value="KAF2624987.1"/>
    <property type="molecule type" value="Genomic_DNA"/>
</dbReference>
<sequence>MKYSSGTQGRDAIVLDDLRASTTPSQEPSAPPPHRQAHTTSPPLSLSPAIAALKFACAYSGTSSSKLFGCRHTAGTPASLASLSSCSVTAGGVQCS</sequence>
<name>A0ACB6RUM4_9PLEO</name>
<dbReference type="Proteomes" id="UP000799754">
    <property type="component" value="Unassembled WGS sequence"/>
</dbReference>
<evidence type="ECO:0000313" key="2">
    <source>
        <dbReference type="Proteomes" id="UP000799754"/>
    </source>
</evidence>
<evidence type="ECO:0000313" key="1">
    <source>
        <dbReference type="EMBL" id="KAF2624987.1"/>
    </source>
</evidence>
<comment type="caution">
    <text evidence="1">The sequence shown here is derived from an EMBL/GenBank/DDBJ whole genome shotgun (WGS) entry which is preliminary data.</text>
</comment>
<gene>
    <name evidence="1" type="ORF">BU25DRAFT_129935</name>
</gene>
<protein>
    <submittedName>
        <fullName evidence="1">Uncharacterized protein</fullName>
    </submittedName>
</protein>
<keyword evidence="2" id="KW-1185">Reference proteome</keyword>
<reference evidence="1" key="1">
    <citation type="journal article" date="2020" name="Stud. Mycol.">
        <title>101 Dothideomycetes genomes: a test case for predicting lifestyles and emergence of pathogens.</title>
        <authorList>
            <person name="Haridas S."/>
            <person name="Albert R."/>
            <person name="Binder M."/>
            <person name="Bloem J."/>
            <person name="Labutti K."/>
            <person name="Salamov A."/>
            <person name="Andreopoulos B."/>
            <person name="Baker S."/>
            <person name="Barry K."/>
            <person name="Bills G."/>
            <person name="Bluhm B."/>
            <person name="Cannon C."/>
            <person name="Castanera R."/>
            <person name="Culley D."/>
            <person name="Daum C."/>
            <person name="Ezra D."/>
            <person name="Gonzalez J."/>
            <person name="Henrissat B."/>
            <person name="Kuo A."/>
            <person name="Liang C."/>
            <person name="Lipzen A."/>
            <person name="Lutzoni F."/>
            <person name="Magnuson J."/>
            <person name="Mondo S."/>
            <person name="Nolan M."/>
            <person name="Ohm R."/>
            <person name="Pangilinan J."/>
            <person name="Park H.-J."/>
            <person name="Ramirez L."/>
            <person name="Alfaro M."/>
            <person name="Sun H."/>
            <person name="Tritt A."/>
            <person name="Yoshinaga Y."/>
            <person name="Zwiers L.-H."/>
            <person name="Turgeon B."/>
            <person name="Goodwin S."/>
            <person name="Spatafora J."/>
            <person name="Crous P."/>
            <person name="Grigoriev I."/>
        </authorList>
    </citation>
    <scope>NUCLEOTIDE SEQUENCE</scope>
    <source>
        <strain evidence="1">CBS 525.71</strain>
    </source>
</reference>
<proteinExistence type="predicted"/>
<organism evidence="1 2">
    <name type="scientific">Macroventuria anomochaeta</name>
    <dbReference type="NCBI Taxonomy" id="301207"/>
    <lineage>
        <taxon>Eukaryota</taxon>
        <taxon>Fungi</taxon>
        <taxon>Dikarya</taxon>
        <taxon>Ascomycota</taxon>
        <taxon>Pezizomycotina</taxon>
        <taxon>Dothideomycetes</taxon>
        <taxon>Pleosporomycetidae</taxon>
        <taxon>Pleosporales</taxon>
        <taxon>Pleosporineae</taxon>
        <taxon>Didymellaceae</taxon>
        <taxon>Macroventuria</taxon>
    </lineage>
</organism>